<proteinExistence type="predicted"/>
<dbReference type="EMBL" id="KN847044">
    <property type="protein sequence ID" value="KIW26083.1"/>
    <property type="molecule type" value="Genomic_DNA"/>
</dbReference>
<evidence type="ECO:0000313" key="2">
    <source>
        <dbReference type="Proteomes" id="UP000054466"/>
    </source>
</evidence>
<sequence length="105" mass="11702">MRMFANSKMTSCCYGQSSGAIVCSFTYHPCIGTSTRTGSGFPVKKTWIFRRERVDRNPSKNGLAMPAQFWAYANPIHVGAYTGFLRLAMLLCVRHRTPSACESVL</sequence>
<name>A0A0D2C4K1_9EURO</name>
<gene>
    <name evidence="1" type="ORF">PV07_09211</name>
</gene>
<dbReference type="AlphaFoldDB" id="A0A0D2C4K1"/>
<dbReference type="RefSeq" id="XP_016246299.1">
    <property type="nucleotide sequence ID" value="XM_016396443.1"/>
</dbReference>
<dbReference type="GeneID" id="27348405"/>
<evidence type="ECO:0000313" key="1">
    <source>
        <dbReference type="EMBL" id="KIW26083.1"/>
    </source>
</evidence>
<dbReference type="HOGENOM" id="CLU_2236321_0_0_1"/>
<dbReference type="VEuPathDB" id="FungiDB:PV07_09211"/>
<accession>A0A0D2C4K1</accession>
<keyword evidence="2" id="KW-1185">Reference proteome</keyword>
<dbReference type="Proteomes" id="UP000054466">
    <property type="component" value="Unassembled WGS sequence"/>
</dbReference>
<protein>
    <submittedName>
        <fullName evidence="1">Uncharacterized protein</fullName>
    </submittedName>
</protein>
<organism evidence="1 2">
    <name type="scientific">Cladophialophora immunda</name>
    <dbReference type="NCBI Taxonomy" id="569365"/>
    <lineage>
        <taxon>Eukaryota</taxon>
        <taxon>Fungi</taxon>
        <taxon>Dikarya</taxon>
        <taxon>Ascomycota</taxon>
        <taxon>Pezizomycotina</taxon>
        <taxon>Eurotiomycetes</taxon>
        <taxon>Chaetothyriomycetidae</taxon>
        <taxon>Chaetothyriales</taxon>
        <taxon>Herpotrichiellaceae</taxon>
        <taxon>Cladophialophora</taxon>
    </lineage>
</organism>
<reference evidence="1 2" key="1">
    <citation type="submission" date="2015-01" db="EMBL/GenBank/DDBJ databases">
        <title>The Genome Sequence of Cladophialophora immunda CBS83496.</title>
        <authorList>
            <consortium name="The Broad Institute Genomics Platform"/>
            <person name="Cuomo C."/>
            <person name="de Hoog S."/>
            <person name="Gorbushina A."/>
            <person name="Stielow B."/>
            <person name="Teixiera M."/>
            <person name="Abouelleil A."/>
            <person name="Chapman S.B."/>
            <person name="Priest M."/>
            <person name="Young S.K."/>
            <person name="Wortman J."/>
            <person name="Nusbaum C."/>
            <person name="Birren B."/>
        </authorList>
    </citation>
    <scope>NUCLEOTIDE SEQUENCE [LARGE SCALE GENOMIC DNA]</scope>
    <source>
        <strain evidence="1 2">CBS 83496</strain>
    </source>
</reference>